<dbReference type="STRING" id="933852.A0A0C3A4L7"/>
<dbReference type="PANTHER" id="PTHR34862:SF1">
    <property type="entry name" value="SPARK DOMAIN-CONTAINING PROTEIN"/>
    <property type="match status" value="1"/>
</dbReference>
<evidence type="ECO:0000313" key="1">
    <source>
        <dbReference type="EMBL" id="KIM19600.1"/>
    </source>
</evidence>
<accession>A0A0C3A4L7</accession>
<dbReference type="EMBL" id="KN824607">
    <property type="protein sequence ID" value="KIM19600.1"/>
    <property type="molecule type" value="Genomic_DNA"/>
</dbReference>
<reference evidence="2" key="2">
    <citation type="submission" date="2015-01" db="EMBL/GenBank/DDBJ databases">
        <title>Evolutionary Origins and Diversification of the Mycorrhizal Mutualists.</title>
        <authorList>
            <consortium name="DOE Joint Genome Institute"/>
            <consortium name="Mycorrhizal Genomics Consortium"/>
            <person name="Kohler A."/>
            <person name="Kuo A."/>
            <person name="Nagy L.G."/>
            <person name="Floudas D."/>
            <person name="Copeland A."/>
            <person name="Barry K.W."/>
            <person name="Cichocki N."/>
            <person name="Veneault-Fourrey C."/>
            <person name="LaButti K."/>
            <person name="Lindquist E.A."/>
            <person name="Lipzen A."/>
            <person name="Lundell T."/>
            <person name="Morin E."/>
            <person name="Murat C."/>
            <person name="Riley R."/>
            <person name="Ohm R."/>
            <person name="Sun H."/>
            <person name="Tunlid A."/>
            <person name="Henrissat B."/>
            <person name="Grigoriev I.V."/>
            <person name="Hibbett D.S."/>
            <person name="Martin F."/>
        </authorList>
    </citation>
    <scope>NUCLEOTIDE SEQUENCE [LARGE SCALE GENOMIC DNA]</scope>
    <source>
        <strain evidence="2">MAFF 305830</strain>
    </source>
</reference>
<proteinExistence type="predicted"/>
<dbReference type="OrthoDB" id="2536450at2759"/>
<dbReference type="Proteomes" id="UP000054097">
    <property type="component" value="Unassembled WGS sequence"/>
</dbReference>
<reference evidence="1 2" key="1">
    <citation type="submission" date="2014-04" db="EMBL/GenBank/DDBJ databases">
        <authorList>
            <consortium name="DOE Joint Genome Institute"/>
            <person name="Kuo A."/>
            <person name="Zuccaro A."/>
            <person name="Kohler A."/>
            <person name="Nagy L.G."/>
            <person name="Floudas D."/>
            <person name="Copeland A."/>
            <person name="Barry K.W."/>
            <person name="Cichocki N."/>
            <person name="Veneault-Fourrey C."/>
            <person name="LaButti K."/>
            <person name="Lindquist E.A."/>
            <person name="Lipzen A."/>
            <person name="Lundell T."/>
            <person name="Morin E."/>
            <person name="Murat C."/>
            <person name="Sun H."/>
            <person name="Tunlid A."/>
            <person name="Henrissat B."/>
            <person name="Grigoriev I.V."/>
            <person name="Hibbett D.S."/>
            <person name="Martin F."/>
            <person name="Nordberg H.P."/>
            <person name="Cantor M.N."/>
            <person name="Hua S.X."/>
        </authorList>
    </citation>
    <scope>NUCLEOTIDE SEQUENCE [LARGE SCALE GENOMIC DNA]</scope>
    <source>
        <strain evidence="1 2">MAFF 305830</strain>
    </source>
</reference>
<keyword evidence="2" id="KW-1185">Reference proteome</keyword>
<protein>
    <submittedName>
        <fullName evidence="1">Uncharacterized protein</fullName>
    </submittedName>
</protein>
<sequence length="116" mass="12013">MVRAIPGLGSIAISEGCQSTLISLVSTPASACLNLPGTVAVLSTVANSSWIPPINAWLTNFCSAELCTDDQLRSTLSTAADGCSAELAYLGITKSDVVVNVIDYFEDSKAALCVIE</sequence>
<name>A0A0C3A4L7_SERVB</name>
<evidence type="ECO:0000313" key="2">
    <source>
        <dbReference type="Proteomes" id="UP000054097"/>
    </source>
</evidence>
<organism evidence="1 2">
    <name type="scientific">Serendipita vermifera MAFF 305830</name>
    <dbReference type="NCBI Taxonomy" id="933852"/>
    <lineage>
        <taxon>Eukaryota</taxon>
        <taxon>Fungi</taxon>
        <taxon>Dikarya</taxon>
        <taxon>Basidiomycota</taxon>
        <taxon>Agaricomycotina</taxon>
        <taxon>Agaricomycetes</taxon>
        <taxon>Sebacinales</taxon>
        <taxon>Serendipitaceae</taxon>
        <taxon>Serendipita</taxon>
    </lineage>
</organism>
<dbReference type="HOGENOM" id="CLU_160407_0_0_1"/>
<gene>
    <name evidence="1" type="ORF">M408DRAFT_31084</name>
</gene>
<dbReference type="PANTHER" id="PTHR34862">
    <property type="entry name" value="SPARK DOMAIN-CONTAINING PROTEIN"/>
    <property type="match status" value="1"/>
</dbReference>
<dbReference type="AlphaFoldDB" id="A0A0C3A4L7"/>